<dbReference type="PROSITE" id="PS50928">
    <property type="entry name" value="ABC_TM1"/>
    <property type="match status" value="1"/>
</dbReference>
<protein>
    <submittedName>
        <fullName evidence="9">Sugar ABC transporter permease</fullName>
    </submittedName>
</protein>
<dbReference type="GO" id="GO:0055085">
    <property type="term" value="P:transmembrane transport"/>
    <property type="evidence" value="ECO:0007669"/>
    <property type="project" value="InterPro"/>
</dbReference>
<keyword evidence="6 7" id="KW-0472">Membrane</keyword>
<keyword evidence="2 7" id="KW-0813">Transport</keyword>
<evidence type="ECO:0000313" key="9">
    <source>
        <dbReference type="EMBL" id="PRH40704.1"/>
    </source>
</evidence>
<organism evidence="9 10">
    <name type="scientific">Burkholderia vietnamiensis</name>
    <dbReference type="NCBI Taxonomy" id="60552"/>
    <lineage>
        <taxon>Bacteria</taxon>
        <taxon>Pseudomonadati</taxon>
        <taxon>Pseudomonadota</taxon>
        <taxon>Betaproteobacteria</taxon>
        <taxon>Burkholderiales</taxon>
        <taxon>Burkholderiaceae</taxon>
        <taxon>Burkholderia</taxon>
        <taxon>Burkholderia cepacia complex</taxon>
    </lineage>
</organism>
<dbReference type="EMBL" id="PVHK01000138">
    <property type="protein sequence ID" value="PRH40704.1"/>
    <property type="molecule type" value="Genomic_DNA"/>
</dbReference>
<evidence type="ECO:0000256" key="4">
    <source>
        <dbReference type="ARBA" id="ARBA00022692"/>
    </source>
</evidence>
<feature type="domain" description="ABC transmembrane type-1" evidence="8">
    <location>
        <begin position="81"/>
        <end position="290"/>
    </location>
</feature>
<keyword evidence="4 7" id="KW-0812">Transmembrane</keyword>
<comment type="subcellular location">
    <subcellularLocation>
        <location evidence="1 7">Cell membrane</location>
        <topology evidence="1 7">Multi-pass membrane protein</topology>
    </subcellularLocation>
</comment>
<dbReference type="InterPro" id="IPR000515">
    <property type="entry name" value="MetI-like"/>
</dbReference>
<keyword evidence="3" id="KW-1003">Cell membrane</keyword>
<feature type="transmembrane region" description="Helical" evidence="7">
    <location>
        <begin position="87"/>
        <end position="107"/>
    </location>
</feature>
<evidence type="ECO:0000313" key="10">
    <source>
        <dbReference type="Proteomes" id="UP000237632"/>
    </source>
</evidence>
<dbReference type="RefSeq" id="WP_081071315.1">
    <property type="nucleotide sequence ID" value="NZ_CADFEV010000026.1"/>
</dbReference>
<comment type="similarity">
    <text evidence="7">Belongs to the binding-protein-dependent transport system permease family.</text>
</comment>
<dbReference type="InterPro" id="IPR035906">
    <property type="entry name" value="MetI-like_sf"/>
</dbReference>
<dbReference type="Proteomes" id="UP000237632">
    <property type="component" value="Unassembled WGS sequence"/>
</dbReference>
<accession>A0AA44XYR0</accession>
<feature type="transmembrane region" description="Helical" evidence="7">
    <location>
        <begin position="274"/>
        <end position="294"/>
    </location>
</feature>
<feature type="transmembrane region" description="Helical" evidence="7">
    <location>
        <begin position="119"/>
        <end position="138"/>
    </location>
</feature>
<evidence type="ECO:0000256" key="3">
    <source>
        <dbReference type="ARBA" id="ARBA00022475"/>
    </source>
</evidence>
<keyword evidence="5 7" id="KW-1133">Transmembrane helix</keyword>
<dbReference type="GO" id="GO:0005886">
    <property type="term" value="C:plasma membrane"/>
    <property type="evidence" value="ECO:0007669"/>
    <property type="project" value="UniProtKB-SubCell"/>
</dbReference>
<evidence type="ECO:0000259" key="8">
    <source>
        <dbReference type="PROSITE" id="PS50928"/>
    </source>
</evidence>
<evidence type="ECO:0000256" key="5">
    <source>
        <dbReference type="ARBA" id="ARBA00022989"/>
    </source>
</evidence>
<name>A0AA44XYR0_BURVI</name>
<evidence type="ECO:0000256" key="1">
    <source>
        <dbReference type="ARBA" id="ARBA00004651"/>
    </source>
</evidence>
<evidence type="ECO:0000256" key="6">
    <source>
        <dbReference type="ARBA" id="ARBA00023136"/>
    </source>
</evidence>
<comment type="caution">
    <text evidence="9">The sequence shown here is derived from an EMBL/GenBank/DDBJ whole genome shotgun (WGS) entry which is preliminary data.</text>
</comment>
<sequence length="302" mass="32531">MTARVHACGGVARVKPLVRSLPFVALLGPALLVLAALALYPVAQVLVDSFCRVDYAAGRRAFAGLANYRAVLGDDAFSAGFGNTLRFTIVASLAEVALGFGLALLFVRAFPGRRIALPLAILPMMLSTLVCSAIWRNWLNFDGFLNALLAALGIEGVRWLSDPHLALWSLALVDVWQWTPMAFLIVLAGLQSIPHELYEAARTDGASEWQCLRDITLPLAAPQIGLALLLRSIDTFKLFDKVYALTGGGPGNATQTLSTYIYDTGFRFFDVGTASAASVLMLAASALLVSGYVWQTVRKRRA</sequence>
<dbReference type="PANTHER" id="PTHR43005">
    <property type="entry name" value="BLR7065 PROTEIN"/>
    <property type="match status" value="1"/>
</dbReference>
<dbReference type="SUPFAM" id="SSF161098">
    <property type="entry name" value="MetI-like"/>
    <property type="match status" value="1"/>
</dbReference>
<dbReference type="Pfam" id="PF00528">
    <property type="entry name" value="BPD_transp_1"/>
    <property type="match status" value="1"/>
</dbReference>
<dbReference type="CDD" id="cd06261">
    <property type="entry name" value="TM_PBP2"/>
    <property type="match status" value="1"/>
</dbReference>
<reference evidence="9 10" key="1">
    <citation type="submission" date="2018-03" db="EMBL/GenBank/DDBJ databases">
        <authorList>
            <person name="Nguyen K."/>
            <person name="Fouts D."/>
            <person name="Sutton G."/>
        </authorList>
    </citation>
    <scope>NUCLEOTIDE SEQUENCE [LARGE SCALE GENOMIC DNA]</scope>
    <source>
        <strain evidence="9 10">AU3578</strain>
    </source>
</reference>
<dbReference type="Gene3D" id="1.10.3720.10">
    <property type="entry name" value="MetI-like"/>
    <property type="match status" value="1"/>
</dbReference>
<proteinExistence type="inferred from homology"/>
<feature type="transmembrane region" description="Helical" evidence="7">
    <location>
        <begin position="21"/>
        <end position="40"/>
    </location>
</feature>
<dbReference type="PANTHER" id="PTHR43005:SF1">
    <property type="entry name" value="SPERMIDINE_PUTRESCINE TRANSPORT SYSTEM PERMEASE PROTEIN"/>
    <property type="match status" value="1"/>
</dbReference>
<evidence type="ECO:0000256" key="7">
    <source>
        <dbReference type="RuleBase" id="RU363032"/>
    </source>
</evidence>
<dbReference type="AlphaFoldDB" id="A0AA44XYR0"/>
<gene>
    <name evidence="9" type="ORF">C6T65_19400</name>
</gene>
<evidence type="ECO:0000256" key="2">
    <source>
        <dbReference type="ARBA" id="ARBA00022448"/>
    </source>
</evidence>